<dbReference type="Proteomes" id="UP000012073">
    <property type="component" value="Unassembled WGS sequence"/>
</dbReference>
<organism evidence="2 3">
    <name type="scientific">Chondrus crispus</name>
    <name type="common">Carrageen Irish moss</name>
    <name type="synonym">Polymorpha crispa</name>
    <dbReference type="NCBI Taxonomy" id="2769"/>
    <lineage>
        <taxon>Eukaryota</taxon>
        <taxon>Rhodophyta</taxon>
        <taxon>Florideophyceae</taxon>
        <taxon>Rhodymeniophycidae</taxon>
        <taxon>Gigartinales</taxon>
        <taxon>Gigartinaceae</taxon>
        <taxon>Chondrus</taxon>
    </lineage>
</organism>
<keyword evidence="3" id="KW-1185">Reference proteome</keyword>
<evidence type="ECO:0000313" key="3">
    <source>
        <dbReference type="Proteomes" id="UP000012073"/>
    </source>
</evidence>
<dbReference type="KEGG" id="ccp:CHC_T00007259001"/>
<evidence type="ECO:0000313" key="2">
    <source>
        <dbReference type="EMBL" id="CDF40557.1"/>
    </source>
</evidence>
<dbReference type="Gramene" id="CDF40557">
    <property type="protein sequence ID" value="CDF40557"/>
    <property type="gene ID" value="CHC_T00007259001"/>
</dbReference>
<gene>
    <name evidence="2" type="ORF">CHC_T00007259001</name>
</gene>
<evidence type="ECO:0000256" key="1">
    <source>
        <dbReference type="SAM" id="MobiDB-lite"/>
    </source>
</evidence>
<sequence length="93" mass="10229">MKTGTSYPRSKLFSPQLIKSWISELVSWPSSTAESKTDSVHWAGLNGRGTKAPFGARSNGKDMTSRALITRPRTKSSSMKHGGMMKLQKVLQC</sequence>
<dbReference type="AlphaFoldDB" id="R7QPZ5"/>
<reference evidence="3" key="1">
    <citation type="journal article" date="2013" name="Proc. Natl. Acad. Sci. U.S.A.">
        <title>Genome structure and metabolic features in the red seaweed Chondrus crispus shed light on evolution of the Archaeplastida.</title>
        <authorList>
            <person name="Collen J."/>
            <person name="Porcel B."/>
            <person name="Carre W."/>
            <person name="Ball S.G."/>
            <person name="Chaparro C."/>
            <person name="Tonon T."/>
            <person name="Barbeyron T."/>
            <person name="Michel G."/>
            <person name="Noel B."/>
            <person name="Valentin K."/>
            <person name="Elias M."/>
            <person name="Artiguenave F."/>
            <person name="Arun A."/>
            <person name="Aury J.M."/>
            <person name="Barbosa-Neto J.F."/>
            <person name="Bothwell J.H."/>
            <person name="Bouget F.Y."/>
            <person name="Brillet L."/>
            <person name="Cabello-Hurtado F."/>
            <person name="Capella-Gutierrez S."/>
            <person name="Charrier B."/>
            <person name="Cladiere L."/>
            <person name="Cock J.M."/>
            <person name="Coelho S.M."/>
            <person name="Colleoni C."/>
            <person name="Czjzek M."/>
            <person name="Da Silva C."/>
            <person name="Delage L."/>
            <person name="Denoeud F."/>
            <person name="Deschamps P."/>
            <person name="Dittami S.M."/>
            <person name="Gabaldon T."/>
            <person name="Gachon C.M."/>
            <person name="Groisillier A."/>
            <person name="Herve C."/>
            <person name="Jabbari K."/>
            <person name="Katinka M."/>
            <person name="Kloareg B."/>
            <person name="Kowalczyk N."/>
            <person name="Labadie K."/>
            <person name="Leblanc C."/>
            <person name="Lopez P.J."/>
            <person name="McLachlan D.H."/>
            <person name="Meslet-Cladiere L."/>
            <person name="Moustafa A."/>
            <person name="Nehr Z."/>
            <person name="Nyvall Collen P."/>
            <person name="Panaud O."/>
            <person name="Partensky F."/>
            <person name="Poulain J."/>
            <person name="Rensing S.A."/>
            <person name="Rousvoal S."/>
            <person name="Samson G."/>
            <person name="Symeonidi A."/>
            <person name="Weissenbach J."/>
            <person name="Zambounis A."/>
            <person name="Wincker P."/>
            <person name="Boyen C."/>
        </authorList>
    </citation>
    <scope>NUCLEOTIDE SEQUENCE [LARGE SCALE GENOMIC DNA]</scope>
    <source>
        <strain evidence="3">cv. Stackhouse</strain>
    </source>
</reference>
<accession>R7QPZ5</accession>
<protein>
    <submittedName>
        <fullName evidence="2">Uncharacterized protein</fullName>
    </submittedName>
</protein>
<name>R7QPZ5_CHOCR</name>
<dbReference type="RefSeq" id="XP_005710851.1">
    <property type="nucleotide sequence ID" value="XM_005710794.1"/>
</dbReference>
<dbReference type="GeneID" id="17318577"/>
<feature type="region of interest" description="Disordered" evidence="1">
    <location>
        <begin position="42"/>
        <end position="63"/>
    </location>
</feature>
<proteinExistence type="predicted"/>
<dbReference type="EMBL" id="HG002201">
    <property type="protein sequence ID" value="CDF40557.1"/>
    <property type="molecule type" value="Genomic_DNA"/>
</dbReference>